<dbReference type="InterPro" id="IPR020806">
    <property type="entry name" value="PKS_PP-bd"/>
</dbReference>
<feature type="compositionally biased region" description="Polar residues" evidence="5">
    <location>
        <begin position="970"/>
        <end position="979"/>
    </location>
</feature>
<dbReference type="InterPro" id="IPR057326">
    <property type="entry name" value="KR_dom"/>
</dbReference>
<feature type="compositionally biased region" description="Pro residues" evidence="5">
    <location>
        <begin position="945"/>
        <end position="957"/>
    </location>
</feature>
<dbReference type="SMART" id="SM00823">
    <property type="entry name" value="PKS_PP"/>
    <property type="match status" value="1"/>
</dbReference>
<dbReference type="EMBL" id="JAZDUE010000002">
    <property type="protein sequence ID" value="MEE4022146.1"/>
    <property type="molecule type" value="Genomic_DNA"/>
</dbReference>
<dbReference type="InterPro" id="IPR014043">
    <property type="entry name" value="Acyl_transferase_dom"/>
</dbReference>
<dbReference type="InterPro" id="IPR013968">
    <property type="entry name" value="PKS_KR"/>
</dbReference>
<dbReference type="PROSITE" id="PS50075">
    <property type="entry name" value="CARRIER"/>
    <property type="match status" value="1"/>
</dbReference>
<dbReference type="InterPro" id="IPR001227">
    <property type="entry name" value="Ac_transferase_dom_sf"/>
</dbReference>
<dbReference type="RefSeq" id="WP_330503456.1">
    <property type="nucleotide sequence ID" value="NZ_JAZDUE010000002.1"/>
</dbReference>
<name>A0ABU7MP95_9ACTN</name>
<keyword evidence="1" id="KW-0596">Phosphopantetheine</keyword>
<evidence type="ECO:0000256" key="5">
    <source>
        <dbReference type="SAM" id="MobiDB-lite"/>
    </source>
</evidence>
<dbReference type="Gene3D" id="3.40.366.10">
    <property type="entry name" value="Malonyl-Coenzyme A Acyl Carrier Protein, domain 2"/>
    <property type="match status" value="1"/>
</dbReference>
<dbReference type="PANTHER" id="PTHR43775:SF37">
    <property type="entry name" value="SI:DKEY-61P9.11"/>
    <property type="match status" value="1"/>
</dbReference>
<dbReference type="PANTHER" id="PTHR43775">
    <property type="entry name" value="FATTY ACID SYNTHASE"/>
    <property type="match status" value="1"/>
</dbReference>
<dbReference type="Pfam" id="PF00698">
    <property type="entry name" value="Acyl_transf_1"/>
    <property type="match status" value="1"/>
</dbReference>
<dbReference type="NCBIfam" id="NF037941">
    <property type="entry name" value="PKS_NbtC"/>
    <property type="match status" value="1"/>
</dbReference>
<dbReference type="SUPFAM" id="SSF51735">
    <property type="entry name" value="NAD(P)-binding Rossmann-fold domains"/>
    <property type="match status" value="2"/>
</dbReference>
<dbReference type="CDD" id="cd05274">
    <property type="entry name" value="KR_FAS_SDR_x"/>
    <property type="match status" value="1"/>
</dbReference>
<keyword evidence="8" id="KW-1185">Reference proteome</keyword>
<dbReference type="SMART" id="SM00822">
    <property type="entry name" value="PKS_KR"/>
    <property type="match status" value="1"/>
</dbReference>
<comment type="caution">
    <text evidence="7">The sequence shown here is derived from an EMBL/GenBank/DDBJ whole genome shotgun (WGS) entry which is preliminary data.</text>
</comment>
<dbReference type="Gene3D" id="3.40.50.720">
    <property type="entry name" value="NAD(P)-binding Rossmann-like Domain"/>
    <property type="match status" value="1"/>
</dbReference>
<dbReference type="SMART" id="SM00827">
    <property type="entry name" value="PKS_AT"/>
    <property type="match status" value="1"/>
</dbReference>
<accession>A0ABU7MP95</accession>
<evidence type="ECO:0000256" key="2">
    <source>
        <dbReference type="ARBA" id="ARBA00022553"/>
    </source>
</evidence>
<keyword evidence="3" id="KW-0808">Transferase</keyword>
<dbReference type="InterPro" id="IPR006162">
    <property type="entry name" value="Ppantetheine_attach_site"/>
</dbReference>
<dbReference type="InterPro" id="IPR009081">
    <property type="entry name" value="PP-bd_ACP"/>
</dbReference>
<dbReference type="InterPro" id="IPR036736">
    <property type="entry name" value="ACP-like_sf"/>
</dbReference>
<gene>
    <name evidence="7" type="primary">nbtC</name>
    <name evidence="7" type="ORF">V1Y59_03560</name>
</gene>
<evidence type="ECO:0000256" key="1">
    <source>
        <dbReference type="ARBA" id="ARBA00022450"/>
    </source>
</evidence>
<evidence type="ECO:0000256" key="4">
    <source>
        <dbReference type="ARBA" id="ARBA00023268"/>
    </source>
</evidence>
<sequence>MPGPRLPDGRVPVLVSSDAAELVPAEAAALGGYLRAHPEVSPTGVAAHLLRTRPARRHRALVLATGRDQLIDALDALADDRAHPDVVRGAVAATRRRIAYTFPGQGGQRPGMGRGYYALSEHYRRAVDECHEESMRLFGTSPRDYVLGDVAADDPSAADVRVVQPALFMQMLGLTAMWDAAGATPALTVGHSQGEIAACHRSGAMTLADSLLIVTIRARLVHEHSPRGHTMAVVGIDVDECEDMLARHSGWAQLSVVNSAHILCISGKRDDVLDMVENLTAQGRFAKEIRVEYPAHTSYVSEYQPLFIDALGTSLQNPHMLPGTIPSVGATLGAATDPSMSLADYWFWNLRNRVRFDKAIADSATRHDADFFVEMSEHPTLLLAIGETLAEVGDASTVARQVIGTSRRDADGLAEFTRNVAAVAVADTGFRWEALAGKVDGPPPLPLEGFPNTLMRRVHLWADRESGVGEDVNSPEWAARHAGSAVRRLQIEWRPLKRRKLLQPRRIAIIDPTGQAAGPAAEIAAAAADQGAVAEVVGSLDSPGLDVDTVLLLVGTTGTKPDAVTEHLTAILADGRWRAGSARLPEQFWWLTVGGERVTADDPPPDTVHGAITSALRCAATEHPAVRFRHLDLDARSPESADSSAAAVMSALHVADEPEMALRGGTVFVKRLAPVEAPADAASPDLSHVLITGGTGKLGMEFCEHLAAAGAGRITLLSRSGGSADVRRRADAVARRHGVDVDAIACDITDEAAIDDLVGTVTVPVSLIVHTAMNYVSAALDDVTADQIDTAIAAKVAGLRHIVRAAPRADDFSVLICSSVAATLGGRDQALYALANRMTDNMAAELRVDGVRAASVQWGLWRVQGPLDDTALSRVAGAGVIPMAPSSAIAAGLGTAIPGMNSSLGAETIVMSADWTQLRDLLRVLGAEQILAEVPDEWTAAPVPVADPEPETVPSPAEPQHAGDPEPQVRPQNPASSSAPGDVLRAELAAAMGLSDGDVDLDPDLPLVALGLDSLQALDLRKRVQTTLGRDLPVEAILGGASLREVIDLMGTD</sequence>
<feature type="region of interest" description="Disordered" evidence="5">
    <location>
        <begin position="941"/>
        <end position="980"/>
    </location>
</feature>
<dbReference type="Gene3D" id="1.10.1200.10">
    <property type="entry name" value="ACP-like"/>
    <property type="match status" value="1"/>
</dbReference>
<organism evidence="7 8">
    <name type="scientific">Gordonia prachuapensis</name>
    <dbReference type="NCBI Taxonomy" id="3115651"/>
    <lineage>
        <taxon>Bacteria</taxon>
        <taxon>Bacillati</taxon>
        <taxon>Actinomycetota</taxon>
        <taxon>Actinomycetes</taxon>
        <taxon>Mycobacteriales</taxon>
        <taxon>Gordoniaceae</taxon>
        <taxon>Gordonia</taxon>
    </lineage>
</organism>
<keyword evidence="4" id="KW-0511">Multifunctional enzyme</keyword>
<dbReference type="Gene3D" id="3.30.70.3290">
    <property type="match status" value="1"/>
</dbReference>
<dbReference type="SUPFAM" id="SSF55048">
    <property type="entry name" value="Probable ACP-binding domain of malonyl-CoA ACP transacylase"/>
    <property type="match status" value="1"/>
</dbReference>
<dbReference type="Pfam" id="PF00550">
    <property type="entry name" value="PP-binding"/>
    <property type="match status" value="1"/>
</dbReference>
<dbReference type="SUPFAM" id="SSF47336">
    <property type="entry name" value="ACP-like"/>
    <property type="match status" value="1"/>
</dbReference>
<proteinExistence type="predicted"/>
<evidence type="ECO:0000313" key="7">
    <source>
        <dbReference type="EMBL" id="MEE4022146.1"/>
    </source>
</evidence>
<keyword evidence="2" id="KW-0597">Phosphoprotein</keyword>
<feature type="domain" description="Carrier" evidence="6">
    <location>
        <begin position="978"/>
        <end position="1053"/>
    </location>
</feature>
<dbReference type="InterPro" id="IPR016035">
    <property type="entry name" value="Acyl_Trfase/lysoPLipase"/>
</dbReference>
<dbReference type="Pfam" id="PF08659">
    <property type="entry name" value="KR"/>
    <property type="match status" value="1"/>
</dbReference>
<evidence type="ECO:0000256" key="3">
    <source>
        <dbReference type="ARBA" id="ARBA00022679"/>
    </source>
</evidence>
<reference evidence="7 8" key="1">
    <citation type="submission" date="2024-01" db="EMBL/GenBank/DDBJ databases">
        <title>Draft genome sequence of Gordonia sp. PKS22-38.</title>
        <authorList>
            <person name="Suphannarot A."/>
            <person name="Mingma R."/>
        </authorList>
    </citation>
    <scope>NUCLEOTIDE SEQUENCE [LARGE SCALE GENOMIC DNA]</scope>
    <source>
        <strain evidence="7 8">PKS22-38</strain>
    </source>
</reference>
<protein>
    <submittedName>
        <fullName evidence="7">Nocobactin polyketide synthase NbtC</fullName>
    </submittedName>
</protein>
<evidence type="ECO:0000259" key="6">
    <source>
        <dbReference type="PROSITE" id="PS50075"/>
    </source>
</evidence>
<dbReference type="InterPro" id="IPR016036">
    <property type="entry name" value="Malonyl_transacylase_ACP-bd"/>
</dbReference>
<evidence type="ECO:0000313" key="8">
    <source>
        <dbReference type="Proteomes" id="UP001335729"/>
    </source>
</evidence>
<dbReference type="InterPro" id="IPR036291">
    <property type="entry name" value="NAD(P)-bd_dom_sf"/>
</dbReference>
<dbReference type="SUPFAM" id="SSF52151">
    <property type="entry name" value="FabD/lysophospholipase-like"/>
    <property type="match status" value="1"/>
</dbReference>
<dbReference type="Proteomes" id="UP001335729">
    <property type="component" value="Unassembled WGS sequence"/>
</dbReference>
<dbReference type="InterPro" id="IPR050091">
    <property type="entry name" value="PKS_NRPS_Biosynth_Enz"/>
</dbReference>
<dbReference type="PROSITE" id="PS00012">
    <property type="entry name" value="PHOSPHOPANTETHEINE"/>
    <property type="match status" value="1"/>
</dbReference>